<name>B6W1X1_9BACT</name>
<organism evidence="2 3">
    <name type="scientific">Phocaeicola dorei DSM 17855</name>
    <dbReference type="NCBI Taxonomy" id="483217"/>
    <lineage>
        <taxon>Bacteria</taxon>
        <taxon>Pseudomonadati</taxon>
        <taxon>Bacteroidota</taxon>
        <taxon>Bacteroidia</taxon>
        <taxon>Bacteroidales</taxon>
        <taxon>Bacteroidaceae</taxon>
        <taxon>Phocaeicola</taxon>
    </lineage>
</organism>
<feature type="transmembrane region" description="Helical" evidence="1">
    <location>
        <begin position="65"/>
        <end position="84"/>
    </location>
</feature>
<dbReference type="HOGENOM" id="CLU_929571_0_0_10"/>
<feature type="transmembrane region" description="Helical" evidence="1">
    <location>
        <begin position="188"/>
        <end position="207"/>
    </location>
</feature>
<keyword evidence="1" id="KW-0472">Membrane</keyword>
<accession>B6W1X1</accession>
<reference evidence="2 3" key="1">
    <citation type="submission" date="2008-10" db="EMBL/GenBank/DDBJ databases">
        <title>Draft genome sequence of Bacteroides dorei (DSM 17855).</title>
        <authorList>
            <person name="Sudarsanam P."/>
            <person name="Ley R."/>
            <person name="Guruge J."/>
            <person name="Turnbaugh P.J."/>
            <person name="Mahowald M."/>
            <person name="Liep D."/>
            <person name="Gordon J."/>
        </authorList>
    </citation>
    <scope>NUCLEOTIDE SEQUENCE [LARGE SCALE GENOMIC DNA]</scope>
    <source>
        <strain evidence="2 3">DSM 17855</strain>
    </source>
</reference>
<dbReference type="EMBL" id="ABWZ01000071">
    <property type="protein sequence ID" value="EEB24048.1"/>
    <property type="molecule type" value="Genomic_DNA"/>
</dbReference>
<evidence type="ECO:0000313" key="3">
    <source>
        <dbReference type="Proteomes" id="UP000004849"/>
    </source>
</evidence>
<dbReference type="AlphaFoldDB" id="B6W1X1"/>
<feature type="transmembrane region" description="Helical" evidence="1">
    <location>
        <begin position="91"/>
        <end position="114"/>
    </location>
</feature>
<sequence length="311" mass="36687">MGGTYIRNFICNFISHRKKEEKMKLKKRNVFIGITSFLIVLFTMPLGHALMILMEHLMEPVTMHYATFFMGLIGLIMVITGVFAKGDTQQTLWGLFGGLLFWTGWIEFIYVYYAHRFGVQPLIVDGEVVTKPEYLIMPSSFGFWIMFMLLYLFNIKSGCDFFNYLQRVFFRNSKVQVEMRPMTRHTSLVTFMELNLILWTNYMVLLFCYDDNFIGDRHPITALVAFGCLVGSLFMFRRLINISQWGYALRFSIATVVVFWTFVEVMGRWNAFHEIWVEPMTYQSEMITIFLAFIVLVTFLWYKSIKNKKTL</sequence>
<feature type="transmembrane region" description="Helical" evidence="1">
    <location>
        <begin position="248"/>
        <end position="266"/>
    </location>
</feature>
<evidence type="ECO:0000256" key="1">
    <source>
        <dbReference type="SAM" id="Phobius"/>
    </source>
</evidence>
<keyword evidence="1" id="KW-0812">Transmembrane</keyword>
<feature type="transmembrane region" description="Helical" evidence="1">
    <location>
        <begin position="30"/>
        <end position="53"/>
    </location>
</feature>
<protein>
    <submittedName>
        <fullName evidence="2">Uncharacterized protein</fullName>
    </submittedName>
</protein>
<dbReference type="Proteomes" id="UP000004849">
    <property type="component" value="Unassembled WGS sequence"/>
</dbReference>
<feature type="transmembrane region" description="Helical" evidence="1">
    <location>
        <begin position="219"/>
        <end position="236"/>
    </location>
</feature>
<reference evidence="2 3" key="2">
    <citation type="submission" date="2008-10" db="EMBL/GenBank/DDBJ databases">
        <authorList>
            <person name="Fulton L."/>
            <person name="Clifton S."/>
            <person name="Fulton B."/>
            <person name="Xu J."/>
            <person name="Minx P."/>
            <person name="Pepin K.H."/>
            <person name="Johnson M."/>
            <person name="Thiruvilangam P."/>
            <person name="Bhonagiri V."/>
            <person name="Nash W.E."/>
            <person name="Mardis E.R."/>
            <person name="Wilson R.K."/>
        </authorList>
    </citation>
    <scope>NUCLEOTIDE SEQUENCE [LARGE SCALE GENOMIC DNA]</scope>
    <source>
        <strain evidence="2 3">DSM 17855</strain>
    </source>
</reference>
<evidence type="ECO:0000313" key="2">
    <source>
        <dbReference type="EMBL" id="EEB24048.1"/>
    </source>
</evidence>
<keyword evidence="1" id="KW-1133">Transmembrane helix</keyword>
<proteinExistence type="predicted"/>
<gene>
    <name evidence="2" type="ORF">BACDOR_03466</name>
</gene>
<feature type="transmembrane region" description="Helical" evidence="1">
    <location>
        <begin position="286"/>
        <end position="302"/>
    </location>
</feature>